<feature type="chain" id="PRO_5047255670" evidence="1">
    <location>
        <begin position="20"/>
        <end position="350"/>
    </location>
</feature>
<dbReference type="InterPro" id="IPR052918">
    <property type="entry name" value="Motility_Chemotaxis_Reg"/>
</dbReference>
<dbReference type="EMBL" id="JAQNDO010000001">
    <property type="protein sequence ID" value="MDC0745018.1"/>
    <property type="molecule type" value="Genomic_DNA"/>
</dbReference>
<feature type="signal peptide" evidence="1">
    <location>
        <begin position="1"/>
        <end position="19"/>
    </location>
</feature>
<dbReference type="Proteomes" id="UP001221411">
    <property type="component" value="Unassembled WGS sequence"/>
</dbReference>
<evidence type="ECO:0000313" key="2">
    <source>
        <dbReference type="EMBL" id="MDC0745018.1"/>
    </source>
</evidence>
<keyword evidence="1" id="KW-0732">Signal</keyword>
<evidence type="ECO:0000313" key="3">
    <source>
        <dbReference type="Proteomes" id="UP001221411"/>
    </source>
</evidence>
<organism evidence="2 3">
    <name type="scientific">Polyangium mundeleinium</name>
    <dbReference type="NCBI Taxonomy" id="2995306"/>
    <lineage>
        <taxon>Bacteria</taxon>
        <taxon>Pseudomonadati</taxon>
        <taxon>Myxococcota</taxon>
        <taxon>Polyangia</taxon>
        <taxon>Polyangiales</taxon>
        <taxon>Polyangiaceae</taxon>
        <taxon>Polyangium</taxon>
    </lineage>
</organism>
<dbReference type="PANTHER" id="PTHR35580:SF1">
    <property type="entry name" value="PHYTASE-LIKE DOMAIN-CONTAINING PROTEIN"/>
    <property type="match status" value="1"/>
</dbReference>
<dbReference type="PANTHER" id="PTHR35580">
    <property type="entry name" value="CELL SURFACE GLYCOPROTEIN (S-LAYER PROTEIN)-LIKE PROTEIN"/>
    <property type="match status" value="1"/>
</dbReference>
<dbReference type="PROSITE" id="PS51257">
    <property type="entry name" value="PROKAR_LIPOPROTEIN"/>
    <property type="match status" value="1"/>
</dbReference>
<reference evidence="2 3" key="1">
    <citation type="submission" date="2022-11" db="EMBL/GenBank/DDBJ databases">
        <title>Minimal conservation of predation-associated metabolite biosynthetic gene clusters underscores biosynthetic potential of Myxococcota including descriptions for ten novel species: Archangium lansinium sp. nov., Myxococcus landrumus sp. nov., Nannocystis bai.</title>
        <authorList>
            <person name="Ahearne A."/>
            <person name="Stevens C."/>
            <person name="Dowd S."/>
        </authorList>
    </citation>
    <scope>NUCLEOTIDE SEQUENCE [LARGE SCALE GENOMIC DNA]</scope>
    <source>
        <strain evidence="2 3">RJM3</strain>
    </source>
</reference>
<protein>
    <submittedName>
        <fullName evidence="2">Uncharacterized protein</fullName>
    </submittedName>
</protein>
<accession>A0ABT5ET64</accession>
<sequence length="350" mass="35834">MRSPLFAFALLLAGCTGSAASPSPPVARTDVPPPPPPAKPVGWSHAYGTNLWPWAVAVGADDRIAVIGWSGGTCDLGRFHLEVPREAGFLAWFDADGAVAGARTFTAAKPIDASIAVDATGSIAIGGSVESPLDLGDGVVAGDARSSSNGWVAKLDSKGRALWARAFASIRHSHRIHDLAMGPDGGVVVAGLLGGVAGQIALGDATLTGSAILSDAFVASLDANGGARFFSLAGTPGTRDIDQHARDVVVARSGEILVHGSHEVITDKGNTLGFDPAAYFQTFDSNGAAHPTRVVRAIDEAAVGHALALDSRGRVITVGAFKGTLDFGMGAMTTRPGRHEYTMFLAALVP</sequence>
<keyword evidence="3" id="KW-1185">Reference proteome</keyword>
<evidence type="ECO:0000256" key="1">
    <source>
        <dbReference type="SAM" id="SignalP"/>
    </source>
</evidence>
<name>A0ABT5ET64_9BACT</name>
<gene>
    <name evidence="2" type="ORF">POL67_27040</name>
</gene>
<comment type="caution">
    <text evidence="2">The sequence shown here is derived from an EMBL/GenBank/DDBJ whole genome shotgun (WGS) entry which is preliminary data.</text>
</comment>
<dbReference type="RefSeq" id="WP_271922120.1">
    <property type="nucleotide sequence ID" value="NZ_JAQNDO010000001.1"/>
</dbReference>
<proteinExistence type="predicted"/>
<dbReference type="SUPFAM" id="SSF101898">
    <property type="entry name" value="NHL repeat"/>
    <property type="match status" value="1"/>
</dbReference>